<dbReference type="EMBL" id="LTAN01000008">
    <property type="protein sequence ID" value="OBR05057.1"/>
    <property type="molecule type" value="Genomic_DNA"/>
</dbReference>
<protein>
    <submittedName>
        <fullName evidence="1">Uncharacterized protein</fullName>
    </submittedName>
</protein>
<organism evidence="1 2">
    <name type="scientific">Colletotrichum higginsianum (strain IMI 349063)</name>
    <name type="common">Crucifer anthracnose fungus</name>
    <dbReference type="NCBI Taxonomy" id="759273"/>
    <lineage>
        <taxon>Eukaryota</taxon>
        <taxon>Fungi</taxon>
        <taxon>Dikarya</taxon>
        <taxon>Ascomycota</taxon>
        <taxon>Pezizomycotina</taxon>
        <taxon>Sordariomycetes</taxon>
        <taxon>Hypocreomycetidae</taxon>
        <taxon>Glomerellales</taxon>
        <taxon>Glomerellaceae</taxon>
        <taxon>Colletotrichum</taxon>
        <taxon>Colletotrichum destructivum species complex</taxon>
    </lineage>
</organism>
<dbReference type="KEGG" id="chig:CH63R_11760"/>
<dbReference type="RefSeq" id="XP_018153575.1">
    <property type="nucleotide sequence ID" value="XM_018306734.1"/>
</dbReference>
<evidence type="ECO:0000313" key="2">
    <source>
        <dbReference type="Proteomes" id="UP000092177"/>
    </source>
</evidence>
<dbReference type="GeneID" id="28870841"/>
<dbReference type="AlphaFoldDB" id="A0A1B7XZ52"/>
<reference evidence="2" key="1">
    <citation type="journal article" date="2017" name="BMC Genomics">
        <title>Gapless genome assembly of Colletotrichum higginsianum reveals chromosome structure and association of transposable elements with secondary metabolite gene clusters.</title>
        <authorList>
            <person name="Dallery J.-F."/>
            <person name="Lapalu N."/>
            <person name="Zampounis A."/>
            <person name="Pigne S."/>
            <person name="Luyten I."/>
            <person name="Amselem J."/>
            <person name="Wittenberg A.H.J."/>
            <person name="Zhou S."/>
            <person name="de Queiroz M.V."/>
            <person name="Robin G.P."/>
            <person name="Auger A."/>
            <person name="Hainaut M."/>
            <person name="Henrissat B."/>
            <person name="Kim K.-T."/>
            <person name="Lee Y.-H."/>
            <person name="Lespinet O."/>
            <person name="Schwartz D.C."/>
            <person name="Thon M.R."/>
            <person name="O'Connell R.J."/>
        </authorList>
    </citation>
    <scope>NUCLEOTIDE SEQUENCE [LARGE SCALE GENOMIC DNA]</scope>
    <source>
        <strain evidence="2">IMI 349063</strain>
    </source>
</reference>
<evidence type="ECO:0000313" key="1">
    <source>
        <dbReference type="EMBL" id="OBR05057.1"/>
    </source>
</evidence>
<proteinExistence type="predicted"/>
<name>A0A1B7XZ52_COLHI</name>
<comment type="caution">
    <text evidence="1">The sequence shown here is derived from an EMBL/GenBank/DDBJ whole genome shotgun (WGS) entry which is preliminary data.</text>
</comment>
<gene>
    <name evidence="1" type="ORF">CH63R_11760</name>
</gene>
<accession>A0A1B7XZ52</accession>
<dbReference type="VEuPathDB" id="FungiDB:CH63R_11760"/>
<keyword evidence="2" id="KW-1185">Reference proteome</keyword>
<sequence length="126" mass="13631">MLATCEMSSMLARYGLGIQWPTDPAKNGRPANAKCHAVNTAIPPSVLHHTSQAQLANAEAGCFSRMRASLVEKDQQLDGRETALAALRTAFAFQAAARQLTSRKLRRRMPTPGPLGLARLTFMGPN</sequence>
<dbReference type="Proteomes" id="UP000092177">
    <property type="component" value="Chromosome 8"/>
</dbReference>